<dbReference type="PRINTS" id="PR00080">
    <property type="entry name" value="SDRFAMILY"/>
</dbReference>
<accession>A0A136M136</accession>
<dbReference type="PANTHER" id="PTHR43639:SF1">
    <property type="entry name" value="SHORT-CHAIN DEHYDROGENASE_REDUCTASE FAMILY PROTEIN"/>
    <property type="match status" value="1"/>
</dbReference>
<dbReference type="Gene3D" id="3.40.50.720">
    <property type="entry name" value="NAD(P)-binding Rossmann-like Domain"/>
    <property type="match status" value="1"/>
</dbReference>
<comment type="caution">
    <text evidence="3">The sequence shown here is derived from an EMBL/GenBank/DDBJ whole genome shotgun (WGS) entry which is preliminary data.</text>
</comment>
<dbReference type="PRINTS" id="PR00081">
    <property type="entry name" value="GDHRDH"/>
</dbReference>
<gene>
    <name evidence="3" type="primary">ydaD</name>
    <name evidence="3" type="ORF">TR69_WS6001000066</name>
</gene>
<proteinExistence type="inferred from homology"/>
<organism evidence="3 4">
    <name type="scientific">candidate division WS6 bacterium OLB20</name>
    <dbReference type="NCBI Taxonomy" id="1617426"/>
    <lineage>
        <taxon>Bacteria</taxon>
        <taxon>Candidatus Dojkabacteria</taxon>
    </lineage>
</organism>
<dbReference type="CDD" id="cd05233">
    <property type="entry name" value="SDR_c"/>
    <property type="match status" value="1"/>
</dbReference>
<dbReference type="PANTHER" id="PTHR43639">
    <property type="entry name" value="OXIDOREDUCTASE, SHORT-CHAIN DEHYDROGENASE/REDUCTASE FAMILY (AFU_ORTHOLOGUE AFUA_5G02870)"/>
    <property type="match status" value="1"/>
</dbReference>
<dbReference type="FunFam" id="3.40.50.720:FF:000084">
    <property type="entry name" value="Short-chain dehydrogenase reductase"/>
    <property type="match status" value="1"/>
</dbReference>
<evidence type="ECO:0000313" key="4">
    <source>
        <dbReference type="Proteomes" id="UP000070457"/>
    </source>
</evidence>
<reference evidence="3 4" key="1">
    <citation type="submission" date="2015-02" db="EMBL/GenBank/DDBJ databases">
        <title>Improved understanding of the partial-nitritation anammox process through 23 genomes representing the majority of the microbial community.</title>
        <authorList>
            <person name="Speth D.R."/>
            <person name="In T Zandt M."/>
            <person name="Guerrero Cruz S."/>
            <person name="Jetten M.S."/>
            <person name="Dutilh B.E."/>
        </authorList>
    </citation>
    <scope>NUCLEOTIDE SEQUENCE [LARGE SCALE GENOMIC DNA]</scope>
    <source>
        <strain evidence="3">OLB20</strain>
    </source>
</reference>
<dbReference type="Pfam" id="PF13561">
    <property type="entry name" value="adh_short_C2"/>
    <property type="match status" value="1"/>
</dbReference>
<evidence type="ECO:0000256" key="1">
    <source>
        <dbReference type="ARBA" id="ARBA00006484"/>
    </source>
</evidence>
<name>A0A136M136_9BACT</name>
<dbReference type="STRING" id="1617426.TR69_WS6001000066"/>
<dbReference type="GO" id="GO:0016491">
    <property type="term" value="F:oxidoreductase activity"/>
    <property type="evidence" value="ECO:0007669"/>
    <property type="project" value="UniProtKB-KW"/>
</dbReference>
<evidence type="ECO:0000256" key="2">
    <source>
        <dbReference type="ARBA" id="ARBA00023002"/>
    </source>
</evidence>
<evidence type="ECO:0000313" key="3">
    <source>
        <dbReference type="EMBL" id="KXK27622.1"/>
    </source>
</evidence>
<dbReference type="EMBL" id="JYNZ01000001">
    <property type="protein sequence ID" value="KXK27622.1"/>
    <property type="molecule type" value="Genomic_DNA"/>
</dbReference>
<dbReference type="AlphaFoldDB" id="A0A136M136"/>
<comment type="similarity">
    <text evidence="1">Belongs to the short-chain dehydrogenases/reductases (SDR) family.</text>
</comment>
<dbReference type="EC" id="1.-.-.-" evidence="3"/>
<dbReference type="Proteomes" id="UP000070457">
    <property type="component" value="Unassembled WGS sequence"/>
</dbReference>
<dbReference type="InterPro" id="IPR036291">
    <property type="entry name" value="NAD(P)-bd_dom_sf"/>
</dbReference>
<sequence>MQIKGSRVLITGGSKGIGKAAALAFIKAGADIAITYSSDRTGAKDVEQAAQAAGVSCVSIKADITSDSDVEGLVAAVKHEYGRIDVLINNAGIFSEDDSPDNLDAFRDIFEVNFLAQVRVTNALRPLMQQGRIIFVSSVHGRPGHGRPSAIAYSAMKAALDSFMKNLAKHLAPDILVNSVAPGKTLTPMWGEMDHSTLEKHAADHLTKRWIEPAEVADAIMYLAQSDSVCGEILTIDGGMSLTTLS</sequence>
<protein>
    <submittedName>
        <fullName evidence="3">General stress protein 39</fullName>
        <ecNumber evidence="3">1.-.-.-</ecNumber>
    </submittedName>
</protein>
<dbReference type="SUPFAM" id="SSF51735">
    <property type="entry name" value="NAD(P)-binding Rossmann-fold domains"/>
    <property type="match status" value="1"/>
</dbReference>
<dbReference type="InterPro" id="IPR002347">
    <property type="entry name" value="SDR_fam"/>
</dbReference>
<keyword evidence="2 3" id="KW-0560">Oxidoreductase</keyword>